<reference evidence="3" key="1">
    <citation type="journal article" date="2019" name="Int. J. Syst. Evol. Microbiol.">
        <title>The Global Catalogue of Microorganisms (GCM) 10K type strain sequencing project: providing services to taxonomists for standard genome sequencing and annotation.</title>
        <authorList>
            <consortium name="The Broad Institute Genomics Platform"/>
            <consortium name="The Broad Institute Genome Sequencing Center for Infectious Disease"/>
            <person name="Wu L."/>
            <person name="Ma J."/>
        </authorList>
    </citation>
    <scope>NUCLEOTIDE SEQUENCE [LARGE SCALE GENOMIC DNA]</scope>
    <source>
        <strain evidence="3">KCTC 23984</strain>
    </source>
</reference>
<keyword evidence="3" id="KW-1185">Reference proteome</keyword>
<dbReference type="EMBL" id="JBHUOX010000005">
    <property type="protein sequence ID" value="MFD3000438.1"/>
    <property type="molecule type" value="Genomic_DNA"/>
</dbReference>
<proteinExistence type="predicted"/>
<evidence type="ECO:0000313" key="2">
    <source>
        <dbReference type="EMBL" id="MFD3000438.1"/>
    </source>
</evidence>
<gene>
    <name evidence="2" type="ORF">ACFS7Z_08715</name>
</gene>
<organism evidence="2 3">
    <name type="scientific">Pontibacter toksunensis</name>
    <dbReference type="NCBI Taxonomy" id="1332631"/>
    <lineage>
        <taxon>Bacteria</taxon>
        <taxon>Pseudomonadati</taxon>
        <taxon>Bacteroidota</taxon>
        <taxon>Cytophagia</taxon>
        <taxon>Cytophagales</taxon>
        <taxon>Hymenobacteraceae</taxon>
        <taxon>Pontibacter</taxon>
    </lineage>
</organism>
<evidence type="ECO:0000256" key="1">
    <source>
        <dbReference type="SAM" id="Coils"/>
    </source>
</evidence>
<name>A0ABW6BWN6_9BACT</name>
<comment type="caution">
    <text evidence="2">The sequence shown here is derived from an EMBL/GenBank/DDBJ whole genome shotgun (WGS) entry which is preliminary data.</text>
</comment>
<feature type="coiled-coil region" evidence="1">
    <location>
        <begin position="118"/>
        <end position="145"/>
    </location>
</feature>
<keyword evidence="1" id="KW-0175">Coiled coil</keyword>
<evidence type="ECO:0000313" key="3">
    <source>
        <dbReference type="Proteomes" id="UP001597641"/>
    </source>
</evidence>
<dbReference type="RefSeq" id="WP_377483449.1">
    <property type="nucleotide sequence ID" value="NZ_JBHUOX010000005.1"/>
</dbReference>
<dbReference type="Proteomes" id="UP001597641">
    <property type="component" value="Unassembled WGS sequence"/>
</dbReference>
<protein>
    <submittedName>
        <fullName evidence="2">Uncharacterized protein</fullName>
    </submittedName>
</protein>
<accession>A0ABW6BWN6</accession>
<sequence>MLVENILLTKEDIYKIVNDERGNSKYIHKYLIQVGAYYSYKGLYNNNGKIVCYDTAKAVSFNISDGGNILGIEAKKTYWIHLHQQTTTLNNDTQTNFELPSLTQEDLKDIYQLAKTKADKKIKLLQEAEKIKEQIENLKIEEELNLIIKGEKFVQFVQALGKYACTKELAENIHVLDFGERSIYLDKQNYTLSLVDYPAIININWSDYERKYSVPETFILPKSNSYPNVINPLVTKAFGLALERIQTHLEKLFTASELSFKTYGLRLDNLPPDNHYRKKIVVDTRNNINKTLDDAYLKQCEVLFVEHGSDYKNWDLEKVFVLNKIVEKKTSTYKVGDDNRETTTTHDIYDLIYCGQIIRERTLNQLLPSNKIVKVDMDYYYSELKSSSKKVLSSTVDNHFTMVVRNYIQNNYK</sequence>